<keyword evidence="4" id="KW-1185">Reference proteome</keyword>
<evidence type="ECO:0000313" key="4">
    <source>
        <dbReference type="Proteomes" id="UP000001194"/>
    </source>
</evidence>
<dbReference type="AlphaFoldDB" id="B0D440"/>
<dbReference type="KEGG" id="lbc:LACBIDRAFT_316982"/>
<dbReference type="GeneID" id="6074332"/>
<dbReference type="InterPro" id="IPR000999">
    <property type="entry name" value="RNase_III_dom"/>
</dbReference>
<dbReference type="OrthoDB" id="416741at2759"/>
<dbReference type="HOGENOM" id="CLU_990671_0_0_1"/>
<dbReference type="GO" id="GO:0006396">
    <property type="term" value="P:RNA processing"/>
    <property type="evidence" value="ECO:0007669"/>
    <property type="project" value="InterPro"/>
</dbReference>
<dbReference type="CDD" id="cd00593">
    <property type="entry name" value="RIBOc"/>
    <property type="match status" value="1"/>
</dbReference>
<dbReference type="SUPFAM" id="SSF69065">
    <property type="entry name" value="RNase III domain-like"/>
    <property type="match status" value="1"/>
</dbReference>
<reference evidence="3 4" key="1">
    <citation type="journal article" date="2008" name="Nature">
        <title>The genome of Laccaria bicolor provides insights into mycorrhizal symbiosis.</title>
        <authorList>
            <person name="Martin F."/>
            <person name="Aerts A."/>
            <person name="Ahren D."/>
            <person name="Brun A."/>
            <person name="Danchin E.G.J."/>
            <person name="Duchaussoy F."/>
            <person name="Gibon J."/>
            <person name="Kohler A."/>
            <person name="Lindquist E."/>
            <person name="Pereda V."/>
            <person name="Salamov A."/>
            <person name="Shapiro H.J."/>
            <person name="Wuyts J."/>
            <person name="Blaudez D."/>
            <person name="Buee M."/>
            <person name="Brokstein P."/>
            <person name="Canbaeck B."/>
            <person name="Cohen D."/>
            <person name="Courty P.E."/>
            <person name="Coutinho P.M."/>
            <person name="Delaruelle C."/>
            <person name="Detter J.C."/>
            <person name="Deveau A."/>
            <person name="DiFazio S."/>
            <person name="Duplessis S."/>
            <person name="Fraissinet-Tachet L."/>
            <person name="Lucic E."/>
            <person name="Frey-Klett P."/>
            <person name="Fourrey C."/>
            <person name="Feussner I."/>
            <person name="Gay G."/>
            <person name="Grimwood J."/>
            <person name="Hoegger P.J."/>
            <person name="Jain P."/>
            <person name="Kilaru S."/>
            <person name="Labbe J."/>
            <person name="Lin Y.C."/>
            <person name="Legue V."/>
            <person name="Le Tacon F."/>
            <person name="Marmeisse R."/>
            <person name="Melayah D."/>
            <person name="Montanini B."/>
            <person name="Muratet M."/>
            <person name="Nehls U."/>
            <person name="Niculita-Hirzel H."/>
            <person name="Oudot-Le Secq M.P."/>
            <person name="Peter M."/>
            <person name="Quesneville H."/>
            <person name="Rajashekar B."/>
            <person name="Reich M."/>
            <person name="Rouhier N."/>
            <person name="Schmutz J."/>
            <person name="Yin T."/>
            <person name="Chalot M."/>
            <person name="Henrissat B."/>
            <person name="Kuees U."/>
            <person name="Lucas S."/>
            <person name="Van de Peer Y."/>
            <person name="Podila G.K."/>
            <person name="Polle A."/>
            <person name="Pukkila P.J."/>
            <person name="Richardson P.M."/>
            <person name="Rouze P."/>
            <person name="Sanders I.R."/>
            <person name="Stajich J.E."/>
            <person name="Tunlid A."/>
            <person name="Tuskan G."/>
            <person name="Grigoriev I.V."/>
        </authorList>
    </citation>
    <scope>NUCLEOTIDE SEQUENCE [LARGE SCALE GENOMIC DNA]</scope>
    <source>
        <strain evidence="4">S238N-H82 / ATCC MYA-4686</strain>
    </source>
</reference>
<dbReference type="Proteomes" id="UP000001194">
    <property type="component" value="Unassembled WGS sequence"/>
</dbReference>
<organism evidence="4">
    <name type="scientific">Laccaria bicolor (strain S238N-H82 / ATCC MYA-4686)</name>
    <name type="common">Bicoloured deceiver</name>
    <name type="synonym">Laccaria laccata var. bicolor</name>
    <dbReference type="NCBI Taxonomy" id="486041"/>
    <lineage>
        <taxon>Eukaryota</taxon>
        <taxon>Fungi</taxon>
        <taxon>Dikarya</taxon>
        <taxon>Basidiomycota</taxon>
        <taxon>Agaricomycotina</taxon>
        <taxon>Agaricomycetes</taxon>
        <taxon>Agaricomycetidae</taxon>
        <taxon>Agaricales</taxon>
        <taxon>Agaricineae</taxon>
        <taxon>Hydnangiaceae</taxon>
        <taxon>Laccaria</taxon>
    </lineage>
</organism>
<dbReference type="InParanoid" id="B0D440"/>
<dbReference type="PROSITE" id="PS50142">
    <property type="entry name" value="RNASE_3_2"/>
    <property type="match status" value="1"/>
</dbReference>
<feature type="domain" description="RNase III" evidence="2">
    <location>
        <begin position="36"/>
        <end position="87"/>
    </location>
</feature>
<dbReference type="RefSeq" id="XP_001878714.1">
    <property type="nucleotide sequence ID" value="XM_001878679.1"/>
</dbReference>
<name>B0D440_LACBS</name>
<dbReference type="GO" id="GO:0004525">
    <property type="term" value="F:ribonuclease III activity"/>
    <property type="evidence" value="ECO:0007669"/>
    <property type="project" value="InterPro"/>
</dbReference>
<gene>
    <name evidence="3" type="ORF">LACBIDRAFT_316982</name>
</gene>
<evidence type="ECO:0000259" key="2">
    <source>
        <dbReference type="PROSITE" id="PS50142"/>
    </source>
</evidence>
<dbReference type="EMBL" id="DS547097">
    <property type="protein sequence ID" value="EDR10264.1"/>
    <property type="molecule type" value="Genomic_DNA"/>
</dbReference>
<dbReference type="InterPro" id="IPR036389">
    <property type="entry name" value="RNase_III_sf"/>
</dbReference>
<accession>B0D440</accession>
<dbReference type="Gene3D" id="1.10.1520.10">
    <property type="entry name" value="Ribonuclease III domain"/>
    <property type="match status" value="1"/>
</dbReference>
<feature type="region of interest" description="Disordered" evidence="1">
    <location>
        <begin position="160"/>
        <end position="187"/>
    </location>
</feature>
<proteinExistence type="predicted"/>
<evidence type="ECO:0000256" key="1">
    <source>
        <dbReference type="SAM" id="MobiDB-lite"/>
    </source>
</evidence>
<evidence type="ECO:0000313" key="3">
    <source>
        <dbReference type="EMBL" id="EDR10264.1"/>
    </source>
</evidence>
<sequence length="281" mass="31579">MFYYIQDGISQRTRESSFIAFFPALHHLDWDLISADMQRRNCLETLGDAVMSLSITNLLQNLLPDRSLQVYSAIRPPLVSNQTFQHILANAGISHGHPQTKCKEAGNAFEIYVGAFSETEGFDAANGWIAELFAPLVSAAVDAYDLHFSRPPVATSLAALPSKRPRDEDQLVQDPEPRKRRRGNSYSASTIPSWLDGINAADWRLAHRTPAVAHSTVRREHPTDGTTKYEKRDDRSLIKVLADKNFALRKPRQSSISQQEPIARSWGDFASQLTCGFERNR</sequence>
<protein>
    <submittedName>
        <fullName evidence="3">Predicted protein</fullName>
    </submittedName>
</protein>